<dbReference type="Proteomes" id="UP000515153">
    <property type="component" value="Chromosome I"/>
</dbReference>
<accession>A0A6P8B735</accession>
<feature type="compositionally biased region" description="Polar residues" evidence="1">
    <location>
        <begin position="25"/>
        <end position="38"/>
    </location>
</feature>
<organism evidence="2 3">
    <name type="scientific">Pyricularia grisea</name>
    <name type="common">Crabgrass-specific blast fungus</name>
    <name type="synonym">Magnaporthe grisea</name>
    <dbReference type="NCBI Taxonomy" id="148305"/>
    <lineage>
        <taxon>Eukaryota</taxon>
        <taxon>Fungi</taxon>
        <taxon>Dikarya</taxon>
        <taxon>Ascomycota</taxon>
        <taxon>Pezizomycotina</taxon>
        <taxon>Sordariomycetes</taxon>
        <taxon>Sordariomycetidae</taxon>
        <taxon>Magnaporthales</taxon>
        <taxon>Pyriculariaceae</taxon>
        <taxon>Pyricularia</taxon>
    </lineage>
</organism>
<dbReference type="KEGG" id="pgri:PgNI_05544"/>
<protein>
    <submittedName>
        <fullName evidence="3">Uncharacterized protein</fullName>
    </submittedName>
</protein>
<gene>
    <name evidence="3" type="ORF">PgNI_05544</name>
</gene>
<feature type="compositionally biased region" description="Basic and acidic residues" evidence="1">
    <location>
        <begin position="73"/>
        <end position="83"/>
    </location>
</feature>
<dbReference type="RefSeq" id="XP_030982829.1">
    <property type="nucleotide sequence ID" value="XM_031125575.1"/>
</dbReference>
<reference evidence="3" key="2">
    <citation type="submission" date="2019-10" db="EMBL/GenBank/DDBJ databases">
        <authorList>
            <consortium name="NCBI Genome Project"/>
        </authorList>
    </citation>
    <scope>NUCLEOTIDE SEQUENCE</scope>
    <source>
        <strain evidence="3">NI907</strain>
    </source>
</reference>
<feature type="region of interest" description="Disordered" evidence="1">
    <location>
        <begin position="1"/>
        <end position="83"/>
    </location>
</feature>
<sequence length="83" mass="8832">MSTNHLQPSNPRVNNSNSPSPLSSGTSTPVNGQSSQATRPPAAPATERIANFGSYGGRNQPSNWPSLLATDPMAREIERMSRP</sequence>
<reference evidence="3" key="3">
    <citation type="submission" date="2025-08" db="UniProtKB">
        <authorList>
            <consortium name="RefSeq"/>
        </authorList>
    </citation>
    <scope>IDENTIFICATION</scope>
    <source>
        <strain evidence="3">NI907</strain>
    </source>
</reference>
<proteinExistence type="predicted"/>
<keyword evidence="2" id="KW-1185">Reference proteome</keyword>
<name>A0A6P8B735_PYRGI</name>
<feature type="compositionally biased region" description="Low complexity" evidence="1">
    <location>
        <begin position="8"/>
        <end position="24"/>
    </location>
</feature>
<evidence type="ECO:0000313" key="3">
    <source>
        <dbReference type="RefSeq" id="XP_030982829.1"/>
    </source>
</evidence>
<dbReference type="AlphaFoldDB" id="A0A6P8B735"/>
<evidence type="ECO:0000313" key="2">
    <source>
        <dbReference type="Proteomes" id="UP000515153"/>
    </source>
</evidence>
<dbReference type="GeneID" id="41960484"/>
<reference evidence="2 3" key="1">
    <citation type="journal article" date="2019" name="Mol. Biol. Evol.">
        <title>Blast fungal genomes show frequent chromosomal changes, gene gains and losses, and effector gene turnover.</title>
        <authorList>
            <person name="Gomez Luciano L.B."/>
            <person name="Jason Tsai I."/>
            <person name="Chuma I."/>
            <person name="Tosa Y."/>
            <person name="Chen Y.H."/>
            <person name="Li J.Y."/>
            <person name="Li M.Y."/>
            <person name="Jade Lu M.Y."/>
            <person name="Nakayashiki H."/>
            <person name="Li W.H."/>
        </authorList>
    </citation>
    <scope>NUCLEOTIDE SEQUENCE [LARGE SCALE GENOMIC DNA]</scope>
    <source>
        <strain evidence="2 3">NI907</strain>
    </source>
</reference>
<dbReference type="OrthoDB" id="10422202at2759"/>
<evidence type="ECO:0000256" key="1">
    <source>
        <dbReference type="SAM" id="MobiDB-lite"/>
    </source>
</evidence>